<feature type="compositionally biased region" description="Polar residues" evidence="1">
    <location>
        <begin position="64"/>
        <end position="89"/>
    </location>
</feature>
<dbReference type="AlphaFoldDB" id="Q0CNT3"/>
<reference evidence="3" key="1">
    <citation type="submission" date="2005-09" db="EMBL/GenBank/DDBJ databases">
        <title>Annotation of the Aspergillus terreus NIH2624 genome.</title>
        <authorList>
            <person name="Birren B.W."/>
            <person name="Lander E.S."/>
            <person name="Galagan J.E."/>
            <person name="Nusbaum C."/>
            <person name="Devon K."/>
            <person name="Henn M."/>
            <person name="Ma L.-J."/>
            <person name="Jaffe D.B."/>
            <person name="Butler J."/>
            <person name="Alvarez P."/>
            <person name="Gnerre S."/>
            <person name="Grabherr M."/>
            <person name="Kleber M."/>
            <person name="Mauceli E.W."/>
            <person name="Brockman W."/>
            <person name="Rounsley S."/>
            <person name="Young S.K."/>
            <person name="LaButti K."/>
            <person name="Pushparaj V."/>
            <person name="DeCaprio D."/>
            <person name="Crawford M."/>
            <person name="Koehrsen M."/>
            <person name="Engels R."/>
            <person name="Montgomery P."/>
            <person name="Pearson M."/>
            <person name="Howarth C."/>
            <person name="Larson L."/>
            <person name="Luoma S."/>
            <person name="White J."/>
            <person name="Alvarado L."/>
            <person name="Kodira C.D."/>
            <person name="Zeng Q."/>
            <person name="Oleary S."/>
            <person name="Yandava C."/>
            <person name="Denning D.W."/>
            <person name="Nierman W.C."/>
            <person name="Milne T."/>
            <person name="Madden K."/>
        </authorList>
    </citation>
    <scope>NUCLEOTIDE SEQUENCE [LARGE SCALE GENOMIC DNA]</scope>
    <source>
        <strain evidence="3">NIH 2624 / FGSC A1156</strain>
    </source>
</reference>
<dbReference type="Proteomes" id="UP000007963">
    <property type="component" value="Unassembled WGS sequence"/>
</dbReference>
<dbReference type="RefSeq" id="XP_001213829.1">
    <property type="nucleotide sequence ID" value="XM_001213829.1"/>
</dbReference>
<protein>
    <submittedName>
        <fullName evidence="2">Uncharacterized protein</fullName>
    </submittedName>
</protein>
<dbReference type="VEuPathDB" id="FungiDB:ATEG_04651"/>
<proteinExistence type="predicted"/>
<gene>
    <name evidence="2" type="ORF">ATEG_04651</name>
</gene>
<sequence>MTSSLPEKFININFLRMSDPLDTVATIPLSVVLSSVTPARPSLAMVVYTQQGCLISSLARPTHTESTPGWSQSQVSGNKRTQTQGNNQGKMKKKKKYDSMIVAPDSLPAKERIKPRGIGLRFRERGNAVITQAVCLCRAAHATASHHQCKSNRIRQLVTHLARAKNLMV</sequence>
<dbReference type="HOGENOM" id="CLU_1578187_0_0_1"/>
<dbReference type="EMBL" id="CH476599">
    <property type="protein sequence ID" value="EAU35098.1"/>
    <property type="molecule type" value="Genomic_DNA"/>
</dbReference>
<evidence type="ECO:0000313" key="3">
    <source>
        <dbReference type="Proteomes" id="UP000007963"/>
    </source>
</evidence>
<dbReference type="GeneID" id="4320169"/>
<organism evidence="2 3">
    <name type="scientific">Aspergillus terreus (strain NIH 2624 / FGSC A1156)</name>
    <dbReference type="NCBI Taxonomy" id="341663"/>
    <lineage>
        <taxon>Eukaryota</taxon>
        <taxon>Fungi</taxon>
        <taxon>Dikarya</taxon>
        <taxon>Ascomycota</taxon>
        <taxon>Pezizomycotina</taxon>
        <taxon>Eurotiomycetes</taxon>
        <taxon>Eurotiomycetidae</taxon>
        <taxon>Eurotiales</taxon>
        <taxon>Aspergillaceae</taxon>
        <taxon>Aspergillus</taxon>
        <taxon>Aspergillus subgen. Circumdati</taxon>
    </lineage>
</organism>
<accession>Q0CNT3</accession>
<name>Q0CNT3_ASPTN</name>
<feature type="region of interest" description="Disordered" evidence="1">
    <location>
        <begin position="64"/>
        <end position="96"/>
    </location>
</feature>
<evidence type="ECO:0000313" key="2">
    <source>
        <dbReference type="EMBL" id="EAU35098.1"/>
    </source>
</evidence>
<evidence type="ECO:0000256" key="1">
    <source>
        <dbReference type="SAM" id="MobiDB-lite"/>
    </source>
</evidence>